<dbReference type="InterPro" id="IPR036038">
    <property type="entry name" value="Aminotransferase-like"/>
</dbReference>
<dbReference type="NCBIfam" id="NF006734">
    <property type="entry name" value="PRK09266.1"/>
    <property type="match status" value="1"/>
</dbReference>
<dbReference type="GO" id="GO:0008483">
    <property type="term" value="F:transaminase activity"/>
    <property type="evidence" value="ECO:0007669"/>
    <property type="project" value="UniProtKB-KW"/>
</dbReference>
<sequence length="259" mass="28007">MAELDGVPVDIEQLTAVALTNMGHFTTLRVENQRVRGLSLHLDRLVRDCRRVFDAELDPQRVRELVRRAVAGSEEAVIVRVTIVDPALDLGHIGAAARPRVLVTTRGAPQGPPSGLRLQSVTYRRDLPEVKHVGLFGAMHLRRRAQRGGFDDVVFTDPAGVFVEAATSNIGFVAGATVLWPRADCLPGVTMRLLQQTGGTHDTVPLTRDDLPGVDAVFATNAAVGVRPVTAIDDIALPAEHPVFQTLATRYAELPSEPV</sequence>
<dbReference type="EMBL" id="JAVLVT010000008">
    <property type="protein sequence ID" value="MDS1271843.1"/>
    <property type="molecule type" value="Genomic_DNA"/>
</dbReference>
<comment type="similarity">
    <text evidence="1">Belongs to the class-IV pyridoxal-phosphate-dependent aminotransferase family.</text>
</comment>
<dbReference type="Proteomes" id="UP001250214">
    <property type="component" value="Unassembled WGS sequence"/>
</dbReference>
<dbReference type="PANTHER" id="PTHR42743">
    <property type="entry name" value="AMINO-ACID AMINOTRANSFERASE"/>
    <property type="match status" value="1"/>
</dbReference>
<organism evidence="2 3">
    <name type="scientific">Lipingzhangella rawalii</name>
    <dbReference type="NCBI Taxonomy" id="2055835"/>
    <lineage>
        <taxon>Bacteria</taxon>
        <taxon>Bacillati</taxon>
        <taxon>Actinomycetota</taxon>
        <taxon>Actinomycetes</taxon>
        <taxon>Streptosporangiales</taxon>
        <taxon>Nocardiopsidaceae</taxon>
        <taxon>Lipingzhangella</taxon>
    </lineage>
</organism>
<dbReference type="InterPro" id="IPR001544">
    <property type="entry name" value="Aminotrans_IV"/>
</dbReference>
<dbReference type="InterPro" id="IPR043132">
    <property type="entry name" value="BCAT-like_C"/>
</dbReference>
<proteinExistence type="inferred from homology"/>
<comment type="caution">
    <text evidence="2">The sequence shown here is derived from an EMBL/GenBank/DDBJ whole genome shotgun (WGS) entry which is preliminary data.</text>
</comment>
<keyword evidence="3" id="KW-1185">Reference proteome</keyword>
<evidence type="ECO:0000256" key="1">
    <source>
        <dbReference type="ARBA" id="ARBA00009320"/>
    </source>
</evidence>
<keyword evidence="2" id="KW-0032">Aminotransferase</keyword>
<dbReference type="Gene3D" id="3.20.10.10">
    <property type="entry name" value="D-amino Acid Aminotransferase, subunit A, domain 2"/>
    <property type="match status" value="1"/>
</dbReference>
<protein>
    <submittedName>
        <fullName evidence="2">Aminotransferase class IV family protein</fullName>
    </submittedName>
</protein>
<reference evidence="3" key="1">
    <citation type="submission" date="2023-07" db="EMBL/GenBank/DDBJ databases">
        <title>Novel species in the genus Lipingzhangella isolated from Sambhar Salt Lake.</title>
        <authorList>
            <person name="Jiya N."/>
            <person name="Kajale S."/>
            <person name="Sharma A."/>
        </authorList>
    </citation>
    <scope>NUCLEOTIDE SEQUENCE [LARGE SCALE GENOMIC DNA]</scope>
    <source>
        <strain evidence="3">LS1_29</strain>
    </source>
</reference>
<name>A0ABU2H965_9ACTN</name>
<dbReference type="Pfam" id="PF01063">
    <property type="entry name" value="Aminotran_4"/>
    <property type="match status" value="1"/>
</dbReference>
<dbReference type="InterPro" id="IPR043131">
    <property type="entry name" value="BCAT-like_N"/>
</dbReference>
<dbReference type="SUPFAM" id="SSF56752">
    <property type="entry name" value="D-aminoacid aminotransferase-like PLP-dependent enzymes"/>
    <property type="match status" value="1"/>
</dbReference>
<dbReference type="InterPro" id="IPR050571">
    <property type="entry name" value="Class-IV_PLP-Dep_Aminotrnsfr"/>
</dbReference>
<keyword evidence="2" id="KW-0808">Transferase</keyword>
<dbReference type="Gene3D" id="3.30.470.10">
    <property type="match status" value="1"/>
</dbReference>
<dbReference type="RefSeq" id="WP_310913399.1">
    <property type="nucleotide sequence ID" value="NZ_JAVLVT010000008.1"/>
</dbReference>
<evidence type="ECO:0000313" key="2">
    <source>
        <dbReference type="EMBL" id="MDS1271843.1"/>
    </source>
</evidence>
<accession>A0ABU2H965</accession>
<evidence type="ECO:0000313" key="3">
    <source>
        <dbReference type="Proteomes" id="UP001250214"/>
    </source>
</evidence>
<dbReference type="PANTHER" id="PTHR42743:SF13">
    <property type="entry name" value="P-LOOP CONTAINING NUCLEOSIDE TRIPHOSPHATE HYDROLASE PROTEIN"/>
    <property type="match status" value="1"/>
</dbReference>
<gene>
    <name evidence="2" type="ORF">RIF23_16235</name>
</gene>